<organism evidence="2 3">
    <name type="scientific">Roseiconus nitratireducens</name>
    <dbReference type="NCBI Taxonomy" id="2605748"/>
    <lineage>
        <taxon>Bacteria</taxon>
        <taxon>Pseudomonadati</taxon>
        <taxon>Planctomycetota</taxon>
        <taxon>Planctomycetia</taxon>
        <taxon>Pirellulales</taxon>
        <taxon>Pirellulaceae</taxon>
        <taxon>Roseiconus</taxon>
    </lineage>
</organism>
<dbReference type="EMBL" id="VWOX01000008">
    <property type="protein sequence ID" value="KAA5542139.1"/>
    <property type="molecule type" value="Genomic_DNA"/>
</dbReference>
<keyword evidence="1" id="KW-0472">Membrane</keyword>
<keyword evidence="1" id="KW-1133">Transmembrane helix</keyword>
<reference evidence="2 3" key="1">
    <citation type="submission" date="2019-08" db="EMBL/GenBank/DDBJ databases">
        <authorList>
            <person name="Dhanesh K."/>
            <person name="Kumar G."/>
            <person name="Sasikala C."/>
            <person name="Venkata Ramana C."/>
        </authorList>
    </citation>
    <scope>NUCLEOTIDE SEQUENCE [LARGE SCALE GENOMIC DNA]</scope>
    <source>
        <strain evidence="2 3">JC645</strain>
    </source>
</reference>
<gene>
    <name evidence="2" type="ORF">FYK55_15125</name>
</gene>
<sequence length="63" mass="6817">MNKPITAGVASFTGWSVATLAVSYFKHGEFSWSIAFVGGAAMGLGMYALAQWKQNREERADDS</sequence>
<feature type="transmembrane region" description="Helical" evidence="1">
    <location>
        <begin position="31"/>
        <end position="50"/>
    </location>
</feature>
<keyword evidence="3" id="KW-1185">Reference proteome</keyword>
<comment type="caution">
    <text evidence="2">The sequence shown here is derived from an EMBL/GenBank/DDBJ whole genome shotgun (WGS) entry which is preliminary data.</text>
</comment>
<accession>A0A5M6D8D0</accession>
<evidence type="ECO:0000256" key="1">
    <source>
        <dbReference type="SAM" id="Phobius"/>
    </source>
</evidence>
<dbReference type="Proteomes" id="UP000324479">
    <property type="component" value="Unassembled WGS sequence"/>
</dbReference>
<evidence type="ECO:0000313" key="3">
    <source>
        <dbReference type="Proteomes" id="UP000324479"/>
    </source>
</evidence>
<dbReference type="RefSeq" id="WP_150077286.1">
    <property type="nucleotide sequence ID" value="NZ_VWOX01000008.1"/>
</dbReference>
<dbReference type="AlphaFoldDB" id="A0A5M6D8D0"/>
<keyword evidence="1" id="KW-0812">Transmembrane</keyword>
<proteinExistence type="predicted"/>
<evidence type="ECO:0000313" key="2">
    <source>
        <dbReference type="EMBL" id="KAA5542139.1"/>
    </source>
</evidence>
<protein>
    <submittedName>
        <fullName evidence="2">Uncharacterized protein</fullName>
    </submittedName>
</protein>
<name>A0A5M6D8D0_9BACT</name>